<evidence type="ECO:0000259" key="1">
    <source>
        <dbReference type="PROSITE" id="PS50097"/>
    </source>
</evidence>
<sequence>MASKQDNKDNPYTSLYLSPEGSDVSIICGDSIFPAHKKVLMNQSGYFKCACHEKWKILVEDKKKIVLNDDQPVLIRKMLQFLYTGSYTVDTYGLNVPDLPTERPNTMVKADYPNGGKFPDQEIYTPCFHAMLYAVAVFYEIPKLEDETVKNFRQSLWQIREKEGFQAAVIEVYYATTPGERKLRDCVVDMVIRHLEFFYRKESEPQILDHDILDYVPDFCRDICIASMMANRRFESELFQYGCAHAHMKDKVARVGRENSELRAELDQYKKRAGEVDTLAEHD</sequence>
<feature type="domain" description="BTB" evidence="1">
    <location>
        <begin position="22"/>
        <end position="91"/>
    </location>
</feature>
<dbReference type="PROSITE" id="PS50097">
    <property type="entry name" value="BTB"/>
    <property type="match status" value="1"/>
</dbReference>
<dbReference type="Pfam" id="PF00651">
    <property type="entry name" value="BTB"/>
    <property type="match status" value="1"/>
</dbReference>
<name>A0A319EYG1_ASPSB</name>
<dbReference type="VEuPathDB" id="FungiDB:BO78DRAFT_417773"/>
<dbReference type="AlphaFoldDB" id="A0A319EYG1"/>
<dbReference type="SUPFAM" id="SSF54695">
    <property type="entry name" value="POZ domain"/>
    <property type="match status" value="1"/>
</dbReference>
<organism evidence="2 3">
    <name type="scientific">Aspergillus sclerotiicarbonarius (strain CBS 121057 / IBT 28362)</name>
    <dbReference type="NCBI Taxonomy" id="1448318"/>
    <lineage>
        <taxon>Eukaryota</taxon>
        <taxon>Fungi</taxon>
        <taxon>Dikarya</taxon>
        <taxon>Ascomycota</taxon>
        <taxon>Pezizomycotina</taxon>
        <taxon>Eurotiomycetes</taxon>
        <taxon>Eurotiomycetidae</taxon>
        <taxon>Eurotiales</taxon>
        <taxon>Aspergillaceae</taxon>
        <taxon>Aspergillus</taxon>
        <taxon>Aspergillus subgen. Circumdati</taxon>
    </lineage>
</organism>
<dbReference type="EMBL" id="KZ826342">
    <property type="protein sequence ID" value="PYI07399.1"/>
    <property type="molecule type" value="Genomic_DNA"/>
</dbReference>
<dbReference type="PANTHER" id="PTHR47843">
    <property type="entry name" value="BTB DOMAIN-CONTAINING PROTEIN-RELATED"/>
    <property type="match status" value="1"/>
</dbReference>
<accession>A0A319EYG1</accession>
<dbReference type="CDD" id="cd18186">
    <property type="entry name" value="BTB_POZ_ZBTB_KLHL-like"/>
    <property type="match status" value="1"/>
</dbReference>
<reference evidence="2 3" key="1">
    <citation type="submission" date="2018-02" db="EMBL/GenBank/DDBJ databases">
        <title>The genomes of Aspergillus section Nigri reveals drivers in fungal speciation.</title>
        <authorList>
            <consortium name="DOE Joint Genome Institute"/>
            <person name="Vesth T.C."/>
            <person name="Nybo J."/>
            <person name="Theobald S."/>
            <person name="Brandl J."/>
            <person name="Frisvad J.C."/>
            <person name="Nielsen K.F."/>
            <person name="Lyhne E.K."/>
            <person name="Kogle M.E."/>
            <person name="Kuo A."/>
            <person name="Riley R."/>
            <person name="Clum A."/>
            <person name="Nolan M."/>
            <person name="Lipzen A."/>
            <person name="Salamov A."/>
            <person name="Henrissat B."/>
            <person name="Wiebenga A."/>
            <person name="De vries R.P."/>
            <person name="Grigoriev I.V."/>
            <person name="Mortensen U.H."/>
            <person name="Andersen M.R."/>
            <person name="Baker S.E."/>
        </authorList>
    </citation>
    <scope>NUCLEOTIDE SEQUENCE [LARGE SCALE GENOMIC DNA]</scope>
    <source>
        <strain evidence="2 3">CBS 121057</strain>
    </source>
</reference>
<dbReference type="SMART" id="SM00225">
    <property type="entry name" value="BTB"/>
    <property type="match status" value="1"/>
</dbReference>
<dbReference type="InterPro" id="IPR011333">
    <property type="entry name" value="SKP1/BTB/POZ_sf"/>
</dbReference>
<evidence type="ECO:0000313" key="3">
    <source>
        <dbReference type="Proteomes" id="UP000248423"/>
    </source>
</evidence>
<gene>
    <name evidence="2" type="ORF">BO78DRAFT_417773</name>
</gene>
<evidence type="ECO:0000313" key="2">
    <source>
        <dbReference type="EMBL" id="PYI07399.1"/>
    </source>
</evidence>
<dbReference type="PANTHER" id="PTHR47843:SF5">
    <property type="entry name" value="BTB_POZ DOMAIN PROTEIN"/>
    <property type="match status" value="1"/>
</dbReference>
<dbReference type="Gene3D" id="3.30.710.10">
    <property type="entry name" value="Potassium Channel Kv1.1, Chain A"/>
    <property type="match status" value="1"/>
</dbReference>
<dbReference type="InterPro" id="IPR000210">
    <property type="entry name" value="BTB/POZ_dom"/>
</dbReference>
<dbReference type="Proteomes" id="UP000248423">
    <property type="component" value="Unassembled WGS sequence"/>
</dbReference>
<protein>
    <recommendedName>
        <fullName evidence="1">BTB domain-containing protein</fullName>
    </recommendedName>
</protein>
<proteinExistence type="predicted"/>
<dbReference type="STRING" id="1448318.A0A319EYG1"/>
<keyword evidence="3" id="KW-1185">Reference proteome</keyword>
<dbReference type="OrthoDB" id="6359816at2759"/>